<gene>
    <name evidence="2" type="ORF">P3H78_33170</name>
</gene>
<feature type="non-terminal residue" evidence="2">
    <location>
        <position position="100"/>
    </location>
</feature>
<evidence type="ECO:0000313" key="2">
    <source>
        <dbReference type="EMBL" id="MDF3303372.1"/>
    </source>
</evidence>
<feature type="region of interest" description="Disordered" evidence="1">
    <location>
        <begin position="18"/>
        <end position="40"/>
    </location>
</feature>
<proteinExistence type="predicted"/>
<name>A0ABT6AFE9_9ACTN</name>
<evidence type="ECO:0000313" key="3">
    <source>
        <dbReference type="Proteomes" id="UP001221150"/>
    </source>
</evidence>
<dbReference type="Proteomes" id="UP001221150">
    <property type="component" value="Unassembled WGS sequence"/>
</dbReference>
<keyword evidence="3" id="KW-1185">Reference proteome</keyword>
<accession>A0ABT6AFE9</accession>
<evidence type="ECO:0000256" key="1">
    <source>
        <dbReference type="SAM" id="MobiDB-lite"/>
    </source>
</evidence>
<comment type="caution">
    <text evidence="2">The sequence shown here is derived from an EMBL/GenBank/DDBJ whole genome shotgun (WGS) entry which is preliminary data.</text>
</comment>
<sequence length="100" mass="10609">MKALFPSFTLWRQFTELNGGPPTPARPNGDAAITGPAPGLRAHARTGPLTALSRQLLAAVHLRLLVLAQYTVLLSPEGPGPCGVDQPFADFHDDASTRIP</sequence>
<dbReference type="EMBL" id="JARJBB010000097">
    <property type="protein sequence ID" value="MDF3303372.1"/>
    <property type="molecule type" value="Genomic_DNA"/>
</dbReference>
<dbReference type="RefSeq" id="WP_276112881.1">
    <property type="nucleotide sequence ID" value="NZ_JARJBB010000097.1"/>
</dbReference>
<protein>
    <submittedName>
        <fullName evidence="2">Uncharacterized protein</fullName>
    </submittedName>
</protein>
<organism evidence="2 3">
    <name type="scientific">Streptomyces tropicalis</name>
    <dbReference type="NCBI Taxonomy" id="3034234"/>
    <lineage>
        <taxon>Bacteria</taxon>
        <taxon>Bacillati</taxon>
        <taxon>Actinomycetota</taxon>
        <taxon>Actinomycetes</taxon>
        <taxon>Kitasatosporales</taxon>
        <taxon>Streptomycetaceae</taxon>
        <taxon>Streptomyces</taxon>
    </lineage>
</organism>
<reference evidence="2 3" key="1">
    <citation type="submission" date="2023-03" db="EMBL/GenBank/DDBJ databases">
        <title>Draft genome sequence of Streptomyces sp. K1PA1 isolated from peat swamp forest in Thailand.</title>
        <authorList>
            <person name="Klaysubun C."/>
            <person name="Duangmal K."/>
        </authorList>
    </citation>
    <scope>NUCLEOTIDE SEQUENCE [LARGE SCALE GENOMIC DNA]</scope>
    <source>
        <strain evidence="2 3">K1PA1</strain>
    </source>
</reference>